<keyword evidence="2" id="KW-1133">Transmembrane helix</keyword>
<sequence length="357" mass="39729">MTNQDIIKNFQLSTKQTEILYNFEKLKVEADIKIEKDDKIKSLKINWLLDWEAGISDFFKSISLQSPEISWYTDVSELNKQIEAEFLGEPNSIWYDLVLLEVVLFVPYYPLNSEKEEIKKFKKVNYKKSEWLDFIVYSQKHSDSDLLKRYKKTYKKSISRMKGTKEKIIISLLVTSLITALTAGTATFFAPAIAASLFGSEFTGLSGVALTNATLAYIGGGAIVTGGAGMLGGTSIIAGGGAILGLAGGGLTTSAVTISKLLTTPEENLIQTAKIEVVIKEILANKRKDIALAEKTLNSIQESINSLNFRLNELDIKENKQEIKNIEKSIKQMNKAQAELRKFVSSFKIGLSRENEE</sequence>
<feature type="coiled-coil region" evidence="1">
    <location>
        <begin position="283"/>
        <end position="339"/>
    </location>
</feature>
<keyword evidence="2" id="KW-0812">Transmembrane</keyword>
<dbReference type="OrthoDB" id="1692525at2"/>
<dbReference type="Proteomes" id="UP000315128">
    <property type="component" value="Chromosome"/>
</dbReference>
<feature type="transmembrane region" description="Helical" evidence="2">
    <location>
        <begin position="236"/>
        <end position="258"/>
    </location>
</feature>
<dbReference type="AlphaFoldDB" id="A0A514Z6Z0"/>
<name>A0A514Z6Z0_9LACT</name>
<dbReference type="RefSeq" id="WP_142765989.1">
    <property type="nucleotide sequence ID" value="NZ_CP041356.1"/>
</dbReference>
<evidence type="ECO:0000256" key="1">
    <source>
        <dbReference type="SAM" id="Coils"/>
    </source>
</evidence>
<gene>
    <name evidence="3" type="ORF">FLP15_03305</name>
</gene>
<keyword evidence="1" id="KW-0175">Coiled coil</keyword>
<accession>A0A514Z6Z0</accession>
<evidence type="ECO:0000256" key="2">
    <source>
        <dbReference type="SAM" id="Phobius"/>
    </source>
</evidence>
<feature type="transmembrane region" description="Helical" evidence="2">
    <location>
        <begin position="168"/>
        <end position="190"/>
    </location>
</feature>
<dbReference type="KEGG" id="lack:FLP15_03305"/>
<feature type="transmembrane region" description="Helical" evidence="2">
    <location>
        <begin position="202"/>
        <end position="224"/>
    </location>
</feature>
<evidence type="ECO:0000313" key="4">
    <source>
        <dbReference type="Proteomes" id="UP000315128"/>
    </source>
</evidence>
<organism evidence="3 4">
    <name type="scientific">Lactococcus protaetiae</name>
    <dbReference type="NCBI Taxonomy" id="2592653"/>
    <lineage>
        <taxon>Bacteria</taxon>
        <taxon>Bacillati</taxon>
        <taxon>Bacillota</taxon>
        <taxon>Bacilli</taxon>
        <taxon>Lactobacillales</taxon>
        <taxon>Streptococcaceae</taxon>
        <taxon>Lactococcus</taxon>
    </lineage>
</organism>
<reference evidence="3 4" key="1">
    <citation type="submission" date="2019-07" db="EMBL/GenBank/DDBJ databases">
        <title>Genome sequencing of KACC 19320.</title>
        <authorList>
            <person name="Heo J."/>
            <person name="Kim S.-J."/>
            <person name="Kim J.-S."/>
            <person name="Hong S.-B."/>
            <person name="Kwon S.-W."/>
        </authorList>
    </citation>
    <scope>NUCLEOTIDE SEQUENCE [LARGE SCALE GENOMIC DNA]</scope>
    <source>
        <strain evidence="3 4">KACC 19320</strain>
    </source>
</reference>
<keyword evidence="4" id="KW-1185">Reference proteome</keyword>
<keyword evidence="2" id="KW-0472">Membrane</keyword>
<evidence type="ECO:0000313" key="3">
    <source>
        <dbReference type="EMBL" id="QDK70375.1"/>
    </source>
</evidence>
<dbReference type="EMBL" id="CP041356">
    <property type="protein sequence ID" value="QDK70375.1"/>
    <property type="molecule type" value="Genomic_DNA"/>
</dbReference>
<proteinExistence type="predicted"/>
<protein>
    <submittedName>
        <fullName evidence="3">Uncharacterized protein</fullName>
    </submittedName>
</protein>